<accession>A0A5E6VNP8</accession>
<dbReference type="AlphaFoldDB" id="A0A5E6VNP8"/>
<evidence type="ECO:0000313" key="2">
    <source>
        <dbReference type="EMBL" id="VVN19360.1"/>
    </source>
</evidence>
<dbReference type="EMBL" id="CABVHG010000029">
    <property type="protein sequence ID" value="VVN19360.1"/>
    <property type="molecule type" value="Genomic_DNA"/>
</dbReference>
<dbReference type="EMBL" id="OZ024668">
    <property type="protein sequence ID" value="CAK9890041.1"/>
    <property type="molecule type" value="Genomic_DNA"/>
</dbReference>
<reference evidence="1 3" key="2">
    <citation type="submission" date="2024-03" db="EMBL/GenBank/DDBJ databases">
        <authorList>
            <person name="Alaster D. Moffat"/>
            <person name="Govind Chandra"/>
            <person name="Andrew W. Truman"/>
        </authorList>
    </citation>
    <scope>NUCLEOTIDE SEQUENCE [LARGE SCALE GENOMIC DNA]</scope>
    <source>
        <strain evidence="1">PS652</strain>
    </source>
</reference>
<name>A0A5E6VNP8_PSEFL</name>
<reference evidence="2" key="1">
    <citation type="submission" date="2019-09" db="EMBL/GenBank/DDBJ databases">
        <authorList>
            <person name="Chandra G."/>
            <person name="Truman W A."/>
        </authorList>
    </citation>
    <scope>NUCLEOTIDE SEQUENCE [LARGE SCALE GENOMIC DNA]</scope>
    <source>
        <strain evidence="2">PS652</strain>
    </source>
</reference>
<dbReference type="Proteomes" id="UP000326595">
    <property type="component" value="Chromosome"/>
</dbReference>
<organism evidence="2">
    <name type="scientific">Pseudomonas fluorescens</name>
    <dbReference type="NCBI Taxonomy" id="294"/>
    <lineage>
        <taxon>Bacteria</taxon>
        <taxon>Pseudomonadati</taxon>
        <taxon>Pseudomonadota</taxon>
        <taxon>Gammaproteobacteria</taxon>
        <taxon>Pseudomonadales</taxon>
        <taxon>Pseudomonadaceae</taxon>
        <taxon>Pseudomonas</taxon>
    </lineage>
</organism>
<protein>
    <submittedName>
        <fullName evidence="2">Uncharacterized protein</fullName>
    </submittedName>
</protein>
<evidence type="ECO:0000313" key="1">
    <source>
        <dbReference type="EMBL" id="CAK9890041.1"/>
    </source>
</evidence>
<proteinExistence type="predicted"/>
<sequence>MSNINIRNIVQNWVSSGASSYDLKTPGDTDQSAATARGVFLGYDSTDPQASGIAIYTDAQNLPTALASIMNHVQIRADFHPANTSPDKLAAAFSQYINEMDKCPFVHLNSNESTKQVFHSKDYNLLIDQISNLYSSLGSQDLDKIKKSITDMAKSVFGQKSSEQWKNLFSQSTLDMSDPHNPKLYIYYTSLHMFHQQNGKSDVQEQDYEVRMTTYLVLPDQIKTYASSLANLDKKSVDDWSRSSTSPEDPGVKLCFLK</sequence>
<evidence type="ECO:0000313" key="3">
    <source>
        <dbReference type="Proteomes" id="UP000326595"/>
    </source>
</evidence>
<gene>
    <name evidence="1" type="ORF">PS652_02874</name>
    <name evidence="2" type="ORF">PS652_04241</name>
</gene>
<dbReference type="RefSeq" id="WP_038995986.1">
    <property type="nucleotide sequence ID" value="NZ_OZ024668.1"/>
</dbReference>